<dbReference type="Gene3D" id="2.60.40.10">
    <property type="entry name" value="Immunoglobulins"/>
    <property type="match status" value="1"/>
</dbReference>
<evidence type="ECO:0000313" key="5">
    <source>
        <dbReference type="Proteomes" id="UP000001075"/>
    </source>
</evidence>
<dbReference type="SUPFAM" id="SSF48726">
    <property type="entry name" value="Immunoglobulin"/>
    <property type="match status" value="1"/>
</dbReference>
<accession>G3IN63</accession>
<feature type="domain" description="Immunoglobulin V-set" evidence="3">
    <location>
        <begin position="2"/>
        <end position="44"/>
    </location>
</feature>
<dbReference type="InParanoid" id="G3IN63"/>
<dbReference type="InterPro" id="IPR013783">
    <property type="entry name" value="Ig-like_fold"/>
</dbReference>
<dbReference type="InterPro" id="IPR051755">
    <property type="entry name" value="Ig-like_CS_Receptor"/>
</dbReference>
<gene>
    <name evidence="4" type="ORF">I79_025375</name>
</gene>
<evidence type="ECO:0000259" key="3">
    <source>
        <dbReference type="Pfam" id="PF07686"/>
    </source>
</evidence>
<dbReference type="AlphaFoldDB" id="G3IN63"/>
<dbReference type="PaxDb" id="10029-XP_007612220.1"/>
<dbReference type="Pfam" id="PF07686">
    <property type="entry name" value="V-set"/>
    <property type="match status" value="1"/>
</dbReference>
<dbReference type="InterPro" id="IPR036179">
    <property type="entry name" value="Ig-like_dom_sf"/>
</dbReference>
<organism evidence="4 5">
    <name type="scientific">Cricetulus griseus</name>
    <name type="common">Chinese hamster</name>
    <name type="synonym">Cricetulus barabensis griseus</name>
    <dbReference type="NCBI Taxonomy" id="10029"/>
    <lineage>
        <taxon>Eukaryota</taxon>
        <taxon>Metazoa</taxon>
        <taxon>Chordata</taxon>
        <taxon>Craniata</taxon>
        <taxon>Vertebrata</taxon>
        <taxon>Euteleostomi</taxon>
        <taxon>Mammalia</taxon>
        <taxon>Eutheria</taxon>
        <taxon>Euarchontoglires</taxon>
        <taxon>Glires</taxon>
        <taxon>Rodentia</taxon>
        <taxon>Myomorpha</taxon>
        <taxon>Muroidea</taxon>
        <taxon>Cricetidae</taxon>
        <taxon>Cricetinae</taxon>
        <taxon>Cricetulus</taxon>
    </lineage>
</organism>
<keyword evidence="4" id="KW-0675">Receptor</keyword>
<dbReference type="Proteomes" id="UP000001075">
    <property type="component" value="Unassembled WGS sequence"/>
</dbReference>
<reference evidence="5" key="1">
    <citation type="journal article" date="2011" name="Nat. Biotechnol.">
        <title>The genomic sequence of the Chinese hamster ovary (CHO)-K1 cell line.</title>
        <authorList>
            <person name="Xu X."/>
            <person name="Nagarajan H."/>
            <person name="Lewis N.E."/>
            <person name="Pan S."/>
            <person name="Cai Z."/>
            <person name="Liu X."/>
            <person name="Chen W."/>
            <person name="Xie M."/>
            <person name="Wang W."/>
            <person name="Hammond S."/>
            <person name="Andersen M.R."/>
            <person name="Neff N."/>
            <person name="Passarelli B."/>
            <person name="Koh W."/>
            <person name="Fan H.C."/>
            <person name="Wang J."/>
            <person name="Gui Y."/>
            <person name="Lee K.H."/>
            <person name="Betenbaugh M.J."/>
            <person name="Quake S.R."/>
            <person name="Famili I."/>
            <person name="Palsson B.O."/>
            <person name="Wang J."/>
        </authorList>
    </citation>
    <scope>NUCLEOTIDE SEQUENCE [LARGE SCALE GENOMIC DNA]</scope>
    <source>
        <strain evidence="5">CHO K1 cell line</strain>
    </source>
</reference>
<keyword evidence="2" id="KW-0325">Glycoprotein</keyword>
<evidence type="ECO:0000256" key="2">
    <source>
        <dbReference type="ARBA" id="ARBA00023180"/>
    </source>
</evidence>
<dbReference type="InterPro" id="IPR013106">
    <property type="entry name" value="Ig_V-set"/>
</dbReference>
<evidence type="ECO:0000313" key="4">
    <source>
        <dbReference type="EMBL" id="EGW11326.1"/>
    </source>
</evidence>
<protein>
    <submittedName>
        <fullName evidence="4">Tyrosine-protein phosphatase non-receptor type substrate 1</fullName>
    </submittedName>
</protein>
<evidence type="ECO:0000256" key="1">
    <source>
        <dbReference type="ARBA" id="ARBA00023157"/>
    </source>
</evidence>
<keyword evidence="1" id="KW-1015">Disulfide bond</keyword>
<proteinExistence type="predicted"/>
<dbReference type="eggNOG" id="ENOG502SVGE">
    <property type="taxonomic scope" value="Eukaryota"/>
</dbReference>
<name>G3IN63_CRIGR</name>
<dbReference type="EMBL" id="JH005509">
    <property type="protein sequence ID" value="EGW11326.1"/>
    <property type="molecule type" value="Genomic_DNA"/>
</dbReference>
<sequence length="70" mass="7778">MNMDFSIHISNVVAADAGTYYCVKLCKGTVDEVFQSGQGTMLYVRGEYCIVLPIPHISTRSIYVQESVNN</sequence>
<dbReference type="PANTHER" id="PTHR19971">
    <property type="entry name" value="SIGNAL-REGULATORY PROTEIN BETA"/>
    <property type="match status" value="1"/>
</dbReference>